<accession>A0AAV6NNH6</accession>
<evidence type="ECO:0000256" key="1">
    <source>
        <dbReference type="SAM" id="MobiDB-lite"/>
    </source>
</evidence>
<name>A0AAV6NNH6_9ROSI</name>
<organism evidence="2 3">
    <name type="scientific">Cucurbita argyrosperma subsp. sororia</name>
    <dbReference type="NCBI Taxonomy" id="37648"/>
    <lineage>
        <taxon>Eukaryota</taxon>
        <taxon>Viridiplantae</taxon>
        <taxon>Streptophyta</taxon>
        <taxon>Embryophyta</taxon>
        <taxon>Tracheophyta</taxon>
        <taxon>Spermatophyta</taxon>
        <taxon>Magnoliopsida</taxon>
        <taxon>eudicotyledons</taxon>
        <taxon>Gunneridae</taxon>
        <taxon>Pentapetalae</taxon>
        <taxon>rosids</taxon>
        <taxon>fabids</taxon>
        <taxon>Cucurbitales</taxon>
        <taxon>Cucurbitaceae</taxon>
        <taxon>Cucurbiteae</taxon>
        <taxon>Cucurbita</taxon>
    </lineage>
</organism>
<proteinExistence type="predicted"/>
<evidence type="ECO:0000313" key="2">
    <source>
        <dbReference type="EMBL" id="KAG6599409.1"/>
    </source>
</evidence>
<feature type="non-terminal residue" evidence="2">
    <location>
        <position position="1"/>
    </location>
</feature>
<feature type="region of interest" description="Disordered" evidence="1">
    <location>
        <begin position="48"/>
        <end position="101"/>
    </location>
</feature>
<keyword evidence="3" id="KW-1185">Reference proteome</keyword>
<protein>
    <submittedName>
        <fullName evidence="2">Uncharacterized protein</fullName>
    </submittedName>
</protein>
<dbReference type="AlphaFoldDB" id="A0AAV6NNH6"/>
<feature type="compositionally biased region" description="Gly residues" evidence="1">
    <location>
        <begin position="58"/>
        <end position="71"/>
    </location>
</feature>
<evidence type="ECO:0000313" key="3">
    <source>
        <dbReference type="Proteomes" id="UP000685013"/>
    </source>
</evidence>
<sequence length="101" mass="10591">MASLNKQMKGFKSFYKFRDGAHHNVPARNPVSMNSVDKTSVYKYNWLNGKSKKASDQNGGGGGGRGKNGGGRGEEVGLPSGNKFGISGCVSSSEGVGIRHA</sequence>
<dbReference type="EMBL" id="JAGKQH010000005">
    <property type="protein sequence ID" value="KAG6599409.1"/>
    <property type="molecule type" value="Genomic_DNA"/>
</dbReference>
<reference evidence="2 3" key="1">
    <citation type="journal article" date="2021" name="Hortic Res">
        <title>The domestication of Cucurbita argyrosperma as revealed by the genome of its wild relative.</title>
        <authorList>
            <person name="Barrera-Redondo J."/>
            <person name="Sanchez-de la Vega G."/>
            <person name="Aguirre-Liguori J.A."/>
            <person name="Castellanos-Morales G."/>
            <person name="Gutierrez-Guerrero Y.T."/>
            <person name="Aguirre-Dugua X."/>
            <person name="Aguirre-Planter E."/>
            <person name="Tenaillon M.I."/>
            <person name="Lira-Saade R."/>
            <person name="Eguiarte L.E."/>
        </authorList>
    </citation>
    <scope>NUCLEOTIDE SEQUENCE [LARGE SCALE GENOMIC DNA]</scope>
    <source>
        <strain evidence="2">JBR-2021</strain>
    </source>
</reference>
<comment type="caution">
    <text evidence="2">The sequence shown here is derived from an EMBL/GenBank/DDBJ whole genome shotgun (WGS) entry which is preliminary data.</text>
</comment>
<dbReference type="Proteomes" id="UP000685013">
    <property type="component" value="Chromosome 5"/>
</dbReference>
<gene>
    <name evidence="2" type="ORF">SDJN03_09187</name>
</gene>